<name>A0A4Y7PGT4_9AGAM</name>
<dbReference type="VEuPathDB" id="FungiDB:BD410DRAFT_810027"/>
<feature type="region of interest" description="Disordered" evidence="1">
    <location>
        <begin position="331"/>
        <end position="355"/>
    </location>
</feature>
<dbReference type="Proteomes" id="UP000294933">
    <property type="component" value="Unassembled WGS sequence"/>
</dbReference>
<dbReference type="OrthoDB" id="3224221at2759"/>
<feature type="region of interest" description="Disordered" evidence="1">
    <location>
        <begin position="80"/>
        <end position="140"/>
    </location>
</feature>
<accession>A0A4Y7PGT4</accession>
<dbReference type="EMBL" id="ML170398">
    <property type="protein sequence ID" value="TDL14062.1"/>
    <property type="molecule type" value="Genomic_DNA"/>
</dbReference>
<feature type="region of interest" description="Disordered" evidence="1">
    <location>
        <begin position="175"/>
        <end position="218"/>
    </location>
</feature>
<feature type="region of interest" description="Disordered" evidence="1">
    <location>
        <begin position="1"/>
        <end position="33"/>
    </location>
</feature>
<protein>
    <submittedName>
        <fullName evidence="2">Uncharacterized protein</fullName>
    </submittedName>
</protein>
<organism evidence="2 3">
    <name type="scientific">Rickenella mellea</name>
    <dbReference type="NCBI Taxonomy" id="50990"/>
    <lineage>
        <taxon>Eukaryota</taxon>
        <taxon>Fungi</taxon>
        <taxon>Dikarya</taxon>
        <taxon>Basidiomycota</taxon>
        <taxon>Agaricomycotina</taxon>
        <taxon>Agaricomycetes</taxon>
        <taxon>Hymenochaetales</taxon>
        <taxon>Rickenellaceae</taxon>
        <taxon>Rickenella</taxon>
    </lineage>
</organism>
<evidence type="ECO:0000256" key="1">
    <source>
        <dbReference type="SAM" id="MobiDB-lite"/>
    </source>
</evidence>
<gene>
    <name evidence="2" type="ORF">BD410DRAFT_810027</name>
</gene>
<feature type="compositionally biased region" description="Pro residues" evidence="1">
    <location>
        <begin position="91"/>
        <end position="114"/>
    </location>
</feature>
<dbReference type="AlphaFoldDB" id="A0A4Y7PGT4"/>
<reference evidence="2 3" key="1">
    <citation type="submission" date="2018-06" db="EMBL/GenBank/DDBJ databases">
        <title>A transcriptomic atlas of mushroom development highlights an independent origin of complex multicellularity.</title>
        <authorList>
            <consortium name="DOE Joint Genome Institute"/>
            <person name="Krizsan K."/>
            <person name="Almasi E."/>
            <person name="Merenyi Z."/>
            <person name="Sahu N."/>
            <person name="Viragh M."/>
            <person name="Koszo T."/>
            <person name="Mondo S."/>
            <person name="Kiss B."/>
            <person name="Balint B."/>
            <person name="Kues U."/>
            <person name="Barry K."/>
            <person name="Hegedus J.C."/>
            <person name="Henrissat B."/>
            <person name="Johnson J."/>
            <person name="Lipzen A."/>
            <person name="Ohm R."/>
            <person name="Nagy I."/>
            <person name="Pangilinan J."/>
            <person name="Yan J."/>
            <person name="Xiong Y."/>
            <person name="Grigoriev I.V."/>
            <person name="Hibbett D.S."/>
            <person name="Nagy L.G."/>
        </authorList>
    </citation>
    <scope>NUCLEOTIDE SEQUENCE [LARGE SCALE GENOMIC DNA]</scope>
    <source>
        <strain evidence="2 3">SZMC22713</strain>
    </source>
</reference>
<proteinExistence type="predicted"/>
<evidence type="ECO:0000313" key="2">
    <source>
        <dbReference type="EMBL" id="TDL14062.1"/>
    </source>
</evidence>
<sequence length="527" mass="58729">MNSSTTTPSSGNDTQPASGFAPDPEQQMRELQMSSLEWEAHALAKSEAQALAQHEKRASRATGFFSNSWTAMRQTFAPGGVSRVARDMREPPYPNRGPIPEYQPRPPIQLPFPFDPSQQPPTADESAGANGGGRIQDGMEIDLSAASDTLGAAPGAQSSSEMRLEKSVQRCLEKMGYSGRGGTSHERREEGYGGDDESGNGSHSPIKKSKRTGPKDPAVNAFHKAGRAYLQATKLLVPQGDPLPQSVRSETLSEFAREGFPAIPISDIRLDWGSAFTSAWNREAFHRFAVDFEAELLAGKYSFVVYDEQLMSLEQIKDTFKVQLKRIQTAKRKVQPTTLDHDDEEATRSPPTPDQVLRRRHDARRFGTFTRRTRIAAENLRNNPQLWEAIQDVLAQLTLNGVSSDESEWESPSKETRTGNKTVRRIKLAWIAKEVTDLVDAVETYRDALRDEVNAQRRGNASPRRLFAWKEVNTTRQPVRGLPRNWYDDTWYKALQPGARSWLNAGKDRAVPVLAPYGDAIYAAMES</sequence>
<feature type="compositionally biased region" description="Polar residues" evidence="1">
    <location>
        <begin position="1"/>
        <end position="17"/>
    </location>
</feature>
<evidence type="ECO:0000313" key="3">
    <source>
        <dbReference type="Proteomes" id="UP000294933"/>
    </source>
</evidence>
<keyword evidence="3" id="KW-1185">Reference proteome</keyword>
<dbReference type="STRING" id="50990.A0A4Y7PGT4"/>